<organism evidence="2 3">
    <name type="scientific">Rubneribacter badeniensis</name>
    <dbReference type="NCBI Taxonomy" id="2070688"/>
    <lineage>
        <taxon>Bacteria</taxon>
        <taxon>Bacillati</taxon>
        <taxon>Actinomycetota</taxon>
        <taxon>Coriobacteriia</taxon>
        <taxon>Eggerthellales</taxon>
        <taxon>Eggerthellaceae</taxon>
        <taxon>Rubneribacter</taxon>
    </lineage>
</organism>
<reference evidence="2 3" key="1">
    <citation type="journal article" date="2018" name="Int. J. Syst. Evol. Microbiol.">
        <title>Rubneribacter badeniensis gen. nov., sp. nov. and Enteroscipio rubneri gen. nov., sp. nov., new members of the Eggerthellaceae isolated from human faeces.</title>
        <authorList>
            <person name="Danylec N."/>
            <person name="Gobl A."/>
            <person name="Stoll D.A."/>
            <person name="Hetzer B."/>
            <person name="Kulling S.E."/>
            <person name="Huch M."/>
        </authorList>
    </citation>
    <scope>NUCLEOTIDE SEQUENCE [LARGE SCALE GENOMIC DNA]</scope>
    <source>
        <strain evidence="2 3">ResAG-85</strain>
    </source>
</reference>
<keyword evidence="3" id="KW-1185">Reference proteome</keyword>
<dbReference type="PROSITE" id="PS50943">
    <property type="entry name" value="HTH_CROC1"/>
    <property type="match status" value="1"/>
</dbReference>
<evidence type="ECO:0000313" key="3">
    <source>
        <dbReference type="Proteomes" id="UP000236488"/>
    </source>
</evidence>
<feature type="domain" description="HTH cro/C1-type" evidence="1">
    <location>
        <begin position="41"/>
        <end position="95"/>
    </location>
</feature>
<evidence type="ECO:0000259" key="1">
    <source>
        <dbReference type="PROSITE" id="PS50943"/>
    </source>
</evidence>
<dbReference type="SMART" id="SM00530">
    <property type="entry name" value="HTH_XRE"/>
    <property type="match status" value="1"/>
</dbReference>
<dbReference type="Pfam" id="PF01381">
    <property type="entry name" value="HTH_3"/>
    <property type="match status" value="1"/>
</dbReference>
<sequence length="116" mass="13455">MDYNEVYQRGYAYRMGQAKKKHKTIKDPLGRRLVDEFAQNLRAARTSQHLTQDRLGYMLNTRYSRISDFERSKADPRLSHIAELARALDISPGELVDLCAFHPRDYPLPPDGHARP</sequence>
<evidence type="ECO:0000313" key="2">
    <source>
        <dbReference type="EMBL" id="PNV66022.1"/>
    </source>
</evidence>
<accession>A0A2K2U6Z9</accession>
<dbReference type="EMBL" id="PPEL01000010">
    <property type="protein sequence ID" value="PNV66022.1"/>
    <property type="molecule type" value="Genomic_DNA"/>
</dbReference>
<protein>
    <submittedName>
        <fullName evidence="2">XRE family transcriptional regulator</fullName>
    </submittedName>
</protein>
<dbReference type="Gene3D" id="1.10.260.40">
    <property type="entry name" value="lambda repressor-like DNA-binding domains"/>
    <property type="match status" value="1"/>
</dbReference>
<gene>
    <name evidence="2" type="ORF">C2L80_03505</name>
</gene>
<dbReference type="CDD" id="cd00093">
    <property type="entry name" value="HTH_XRE"/>
    <property type="match status" value="1"/>
</dbReference>
<proteinExistence type="predicted"/>
<comment type="caution">
    <text evidence="2">The sequence shown here is derived from an EMBL/GenBank/DDBJ whole genome shotgun (WGS) entry which is preliminary data.</text>
</comment>
<dbReference type="GO" id="GO:0003677">
    <property type="term" value="F:DNA binding"/>
    <property type="evidence" value="ECO:0007669"/>
    <property type="project" value="InterPro"/>
</dbReference>
<dbReference type="AlphaFoldDB" id="A0A2K2U6Z9"/>
<dbReference type="InterPro" id="IPR010982">
    <property type="entry name" value="Lambda_DNA-bd_dom_sf"/>
</dbReference>
<dbReference type="Proteomes" id="UP000236488">
    <property type="component" value="Unassembled WGS sequence"/>
</dbReference>
<dbReference type="SUPFAM" id="SSF47413">
    <property type="entry name" value="lambda repressor-like DNA-binding domains"/>
    <property type="match status" value="1"/>
</dbReference>
<dbReference type="InterPro" id="IPR001387">
    <property type="entry name" value="Cro/C1-type_HTH"/>
</dbReference>
<name>A0A2K2U6Z9_9ACTN</name>